<dbReference type="GO" id="GO:0004114">
    <property type="term" value="F:3',5'-cyclic-nucleotide phosphodiesterase activity"/>
    <property type="evidence" value="ECO:0007669"/>
    <property type="project" value="InterPro"/>
</dbReference>
<dbReference type="SUPFAM" id="SSF109604">
    <property type="entry name" value="HD-domain/PDEase-like"/>
    <property type="match status" value="1"/>
</dbReference>
<feature type="domain" description="PDEase" evidence="9">
    <location>
        <begin position="512"/>
        <end position="839"/>
    </location>
</feature>
<feature type="binding site" evidence="4">
    <location>
        <position position="796"/>
    </location>
    <ligand>
        <name>AMP</name>
        <dbReference type="ChEBI" id="CHEBI:456215"/>
    </ligand>
</feature>
<comment type="cofactor">
    <cofactor evidence="6">
        <name>a divalent metal cation</name>
        <dbReference type="ChEBI" id="CHEBI:60240"/>
    </cofactor>
    <text evidence="6">Binds 2 divalent metal cations per subunit. Site 1 may preferentially bind zinc ions, while site 2 has a preference for magnesium and/or manganese ions.</text>
</comment>
<evidence type="ECO:0000256" key="2">
    <source>
        <dbReference type="ARBA" id="ARBA00022801"/>
    </source>
</evidence>
<comment type="caution">
    <text evidence="10">The sequence shown here is derived from an EMBL/GenBank/DDBJ whole genome shotgun (WGS) entry which is preliminary data.</text>
</comment>
<sequence length="846" mass="94769">MALCDRPGNHILSGEHLLKQQWTSETLHLLNHIWTPCWVMRARPLKDNGHHGISQQLENIWLSNIARSWFGDEWSANDLFKLNKLGMSSAVKSGHANAMSWQEIIQDVTMASRVHRFWVDMVPNSGADIKEFGRLSLKPLRLVEDGKEEVCMLAELEERLPTEKARAAAMQQRMPIHSFLFDQQGLLLHANHAAIRRWTEKGFQLETPGHFSLENLFRQDGNKGDAATVALEAIFEQQQTSHRITLSRIGHTGKRRHVLYEMWLAEDPIHRLPAMLVSAADVTSQKELEVDLERARQQLLRQNNELEHEKQALRANFTAVAEANERLEAQQQYLAAQLKEALEFKLLPRKVVDTETPVDKAVSLMDAFLEGTLPSRDEIICTRNLLLSAEDLRQPMNLSLQLMKSSGLSSDVGQAMAELLLGPNGGGSQRQTPIDYDDWDGPLPELQSSTSQPNQLSSPFQQVAQHKKRSGEIHRPHSRLSHEKASSCSRKGSGHVGGAICSLDANMCDWSVLPCITSAAERLLQVAEYDHRFNVFELATATNNMPLSSLAFFYIKRGGFIEQFSLVEARLAEFLQAVEMGYNDLHPYHNRAHAASVLHVMHLLMMAPDGLRSHNMLHDVHVLAGYLAAACHDFEHPGVNNDFLIKTQDALALRYNDIAPLENHHASASVTLLRTDSCYFHEMMRPADQQAMKSFFIELVLATDMKRHFNIVSHFQGVFRPNKQRSGPSTPSYYTSGSNGWTTPGSDQTIPEPTLEQKVLAAQVALKCADIGHLSAQQQVSALMDRENRAGITKSQVGFFEIIGLPLFQSFSDAFAAAKPVLEGASHNYAMWRNLADLQTAPSLGS</sequence>
<dbReference type="GO" id="GO:0046872">
    <property type="term" value="F:metal ion binding"/>
    <property type="evidence" value="ECO:0007669"/>
    <property type="project" value="UniProtKB-KW"/>
</dbReference>
<feature type="binding site" evidence="5">
    <location>
        <position position="747"/>
    </location>
    <ligand>
        <name>Zn(2+)</name>
        <dbReference type="ChEBI" id="CHEBI:29105"/>
        <label>1</label>
    </ligand>
</feature>
<feature type="coiled-coil region" evidence="7">
    <location>
        <begin position="285"/>
        <end position="340"/>
    </location>
</feature>
<evidence type="ECO:0000256" key="4">
    <source>
        <dbReference type="PIRSR" id="PIRSR623088-2"/>
    </source>
</evidence>
<evidence type="ECO:0000256" key="1">
    <source>
        <dbReference type="ARBA" id="ARBA00022723"/>
    </source>
</evidence>
<feature type="active site" description="Proton donor" evidence="3">
    <location>
        <position position="589"/>
    </location>
</feature>
<evidence type="ECO:0000256" key="7">
    <source>
        <dbReference type="SAM" id="Coils"/>
    </source>
</evidence>
<dbReference type="AlphaFoldDB" id="A0AAW1SMQ6"/>
<dbReference type="InterPro" id="IPR002073">
    <property type="entry name" value="PDEase_catalytic_dom"/>
</dbReference>
<feature type="compositionally biased region" description="Polar residues" evidence="8">
    <location>
        <begin position="724"/>
        <end position="741"/>
    </location>
</feature>
<evidence type="ECO:0000313" key="10">
    <source>
        <dbReference type="EMBL" id="KAK9846975.1"/>
    </source>
</evidence>
<feature type="binding site" evidence="4">
    <location>
        <begin position="589"/>
        <end position="593"/>
    </location>
    <ligand>
        <name>AMP</name>
        <dbReference type="ChEBI" id="CHEBI:456215"/>
    </ligand>
</feature>
<proteinExistence type="inferred from homology"/>
<protein>
    <recommendedName>
        <fullName evidence="6">Phosphodiesterase</fullName>
        <ecNumber evidence="6">3.1.4.-</ecNumber>
    </recommendedName>
</protein>
<evidence type="ECO:0000259" key="9">
    <source>
        <dbReference type="PROSITE" id="PS51845"/>
    </source>
</evidence>
<feature type="binding site" evidence="5">
    <location>
        <position position="633"/>
    </location>
    <ligand>
        <name>Zn(2+)</name>
        <dbReference type="ChEBI" id="CHEBI:29105"/>
        <label>2</label>
    </ligand>
</feature>
<evidence type="ECO:0000313" key="11">
    <source>
        <dbReference type="Proteomes" id="UP001485043"/>
    </source>
</evidence>
<dbReference type="PROSITE" id="PS00126">
    <property type="entry name" value="PDEASE_I_1"/>
    <property type="match status" value="1"/>
</dbReference>
<dbReference type="PROSITE" id="PS51845">
    <property type="entry name" value="PDEASE_I_2"/>
    <property type="match status" value="1"/>
</dbReference>
<feature type="binding site" evidence="5">
    <location>
        <position position="593"/>
    </location>
    <ligand>
        <name>Zn(2+)</name>
        <dbReference type="ChEBI" id="CHEBI:29105"/>
        <label>1</label>
    </ligand>
</feature>
<feature type="compositionally biased region" description="Basic and acidic residues" evidence="8">
    <location>
        <begin position="470"/>
        <end position="485"/>
    </location>
</feature>
<evidence type="ECO:0000256" key="8">
    <source>
        <dbReference type="SAM" id="MobiDB-lite"/>
    </source>
</evidence>
<dbReference type="PANTHER" id="PTHR11347">
    <property type="entry name" value="CYCLIC NUCLEOTIDE PHOSPHODIESTERASE"/>
    <property type="match status" value="1"/>
</dbReference>
<dbReference type="InterPro" id="IPR023174">
    <property type="entry name" value="PDEase_CS"/>
</dbReference>
<feature type="binding site" evidence="4">
    <location>
        <position position="747"/>
    </location>
    <ligand>
        <name>AMP</name>
        <dbReference type="ChEBI" id="CHEBI:456215"/>
    </ligand>
</feature>
<evidence type="ECO:0000256" key="6">
    <source>
        <dbReference type="RuleBase" id="RU363067"/>
    </source>
</evidence>
<name>A0AAW1SMQ6_9CHLO</name>
<dbReference type="InterPro" id="IPR023088">
    <property type="entry name" value="PDEase"/>
</dbReference>
<dbReference type="GO" id="GO:0007165">
    <property type="term" value="P:signal transduction"/>
    <property type="evidence" value="ECO:0007669"/>
    <property type="project" value="InterPro"/>
</dbReference>
<dbReference type="CDD" id="cd00077">
    <property type="entry name" value="HDc"/>
    <property type="match status" value="1"/>
</dbReference>
<feature type="region of interest" description="Disordered" evidence="8">
    <location>
        <begin position="419"/>
        <end position="492"/>
    </location>
</feature>
<feature type="region of interest" description="Disordered" evidence="8">
    <location>
        <begin position="722"/>
        <end position="741"/>
    </location>
</feature>
<keyword evidence="11" id="KW-1185">Reference proteome</keyword>
<dbReference type="EMBL" id="JALJOV010001505">
    <property type="protein sequence ID" value="KAK9846975.1"/>
    <property type="molecule type" value="Genomic_DNA"/>
</dbReference>
<feature type="binding site" evidence="5">
    <location>
        <position position="632"/>
    </location>
    <ligand>
        <name>Zn(2+)</name>
        <dbReference type="ChEBI" id="CHEBI:29105"/>
        <label>1</label>
    </ligand>
</feature>
<keyword evidence="2 6" id="KW-0378">Hydrolase</keyword>
<dbReference type="EC" id="3.1.4.-" evidence="6"/>
<feature type="binding site" evidence="5">
    <location>
        <position position="633"/>
    </location>
    <ligand>
        <name>Zn(2+)</name>
        <dbReference type="ChEBI" id="CHEBI:29105"/>
        <label>1</label>
    </ligand>
</feature>
<dbReference type="Pfam" id="PF00233">
    <property type="entry name" value="PDEase_I"/>
    <property type="match status" value="1"/>
</dbReference>
<keyword evidence="1 5" id="KW-0479">Metal-binding</keyword>
<dbReference type="Gene3D" id="1.10.1300.10">
    <property type="entry name" value="3'5'-cyclic nucleotide phosphodiesterase, catalytic domain"/>
    <property type="match status" value="1"/>
</dbReference>
<dbReference type="InterPro" id="IPR036971">
    <property type="entry name" value="PDEase_catalytic_dom_sf"/>
</dbReference>
<keyword evidence="7" id="KW-0175">Coiled coil</keyword>
<dbReference type="PRINTS" id="PR00387">
    <property type="entry name" value="PDIESTERASE1"/>
</dbReference>
<reference evidence="10 11" key="1">
    <citation type="journal article" date="2024" name="Nat. Commun.">
        <title>Phylogenomics reveals the evolutionary origins of lichenization in chlorophyte algae.</title>
        <authorList>
            <person name="Puginier C."/>
            <person name="Libourel C."/>
            <person name="Otte J."/>
            <person name="Skaloud P."/>
            <person name="Haon M."/>
            <person name="Grisel S."/>
            <person name="Petersen M."/>
            <person name="Berrin J.G."/>
            <person name="Delaux P.M."/>
            <person name="Dal Grande F."/>
            <person name="Keller J."/>
        </authorList>
    </citation>
    <scope>NUCLEOTIDE SEQUENCE [LARGE SCALE GENOMIC DNA]</scope>
    <source>
        <strain evidence="10 11">SAG 2523</strain>
    </source>
</reference>
<gene>
    <name evidence="10" type="ORF">WJX84_012130</name>
</gene>
<dbReference type="Proteomes" id="UP001485043">
    <property type="component" value="Unassembled WGS sequence"/>
</dbReference>
<evidence type="ECO:0000256" key="3">
    <source>
        <dbReference type="PIRSR" id="PIRSR623088-1"/>
    </source>
</evidence>
<organism evidence="10 11">
    <name type="scientific">Apatococcus fuscideae</name>
    <dbReference type="NCBI Taxonomy" id="2026836"/>
    <lineage>
        <taxon>Eukaryota</taxon>
        <taxon>Viridiplantae</taxon>
        <taxon>Chlorophyta</taxon>
        <taxon>core chlorophytes</taxon>
        <taxon>Trebouxiophyceae</taxon>
        <taxon>Chlorellales</taxon>
        <taxon>Chlorellaceae</taxon>
        <taxon>Apatococcus</taxon>
    </lineage>
</organism>
<feature type="compositionally biased region" description="Polar residues" evidence="8">
    <location>
        <begin position="446"/>
        <end position="464"/>
    </location>
</feature>
<dbReference type="InterPro" id="IPR003607">
    <property type="entry name" value="HD/PDEase_dom"/>
</dbReference>
<accession>A0AAW1SMQ6</accession>
<comment type="similarity">
    <text evidence="6">Belongs to the cyclic nucleotide phosphodiesterase family.</text>
</comment>
<evidence type="ECO:0000256" key="5">
    <source>
        <dbReference type="PIRSR" id="PIRSR623088-3"/>
    </source>
</evidence>
<feature type="binding site" evidence="4">
    <location>
        <position position="633"/>
    </location>
    <ligand>
        <name>AMP</name>
        <dbReference type="ChEBI" id="CHEBI:456215"/>
    </ligand>
</feature>